<feature type="compositionally biased region" description="Low complexity" evidence="1">
    <location>
        <begin position="32"/>
        <end position="42"/>
    </location>
</feature>
<comment type="caution">
    <text evidence="2">The sequence shown here is derived from an EMBL/GenBank/DDBJ whole genome shotgun (WGS) entry which is preliminary data.</text>
</comment>
<protein>
    <submittedName>
        <fullName evidence="2">Uncharacterized protein</fullName>
    </submittedName>
</protein>
<name>A0AAV2YK20_9STRA</name>
<evidence type="ECO:0000256" key="1">
    <source>
        <dbReference type="SAM" id="MobiDB-lite"/>
    </source>
</evidence>
<organism evidence="2 3">
    <name type="scientific">Lagenidium giganteum</name>
    <dbReference type="NCBI Taxonomy" id="4803"/>
    <lineage>
        <taxon>Eukaryota</taxon>
        <taxon>Sar</taxon>
        <taxon>Stramenopiles</taxon>
        <taxon>Oomycota</taxon>
        <taxon>Peronosporomycetes</taxon>
        <taxon>Pythiales</taxon>
        <taxon>Pythiaceae</taxon>
    </lineage>
</organism>
<dbReference type="Proteomes" id="UP001146120">
    <property type="component" value="Unassembled WGS sequence"/>
</dbReference>
<evidence type="ECO:0000313" key="3">
    <source>
        <dbReference type="Proteomes" id="UP001146120"/>
    </source>
</evidence>
<dbReference type="AlphaFoldDB" id="A0AAV2YK20"/>
<gene>
    <name evidence="2" type="ORF">N0F65_007972</name>
</gene>
<dbReference type="EMBL" id="DAKRPA010000302">
    <property type="protein sequence ID" value="DAZ93638.1"/>
    <property type="molecule type" value="Genomic_DNA"/>
</dbReference>
<feature type="compositionally biased region" description="Basic residues" evidence="1">
    <location>
        <begin position="43"/>
        <end position="74"/>
    </location>
</feature>
<proteinExistence type="predicted"/>
<evidence type="ECO:0000313" key="2">
    <source>
        <dbReference type="EMBL" id="DAZ93638.1"/>
    </source>
</evidence>
<reference evidence="2" key="2">
    <citation type="journal article" date="2023" name="Microbiol Resour">
        <title>Decontamination and Annotation of the Draft Genome Sequence of the Oomycete Lagenidium giganteum ARSEF 373.</title>
        <authorList>
            <person name="Morgan W.R."/>
            <person name="Tartar A."/>
        </authorList>
    </citation>
    <scope>NUCLEOTIDE SEQUENCE</scope>
    <source>
        <strain evidence="2">ARSEF 373</strain>
    </source>
</reference>
<reference evidence="2" key="1">
    <citation type="submission" date="2022-11" db="EMBL/GenBank/DDBJ databases">
        <authorList>
            <person name="Morgan W.R."/>
            <person name="Tartar A."/>
        </authorList>
    </citation>
    <scope>NUCLEOTIDE SEQUENCE</scope>
    <source>
        <strain evidence="2">ARSEF 373</strain>
    </source>
</reference>
<sequence length="246" mass="28115">MAKNRSTRALQSVDNVIIGAFKKNPSGHANGSVRHSSSGARSSSHHQQQRYHQRHLHQRQQHQQHHEQRHHKEQRPRSKSFERLATKLKLKRSHSDPTVPESALAVRRRRPSVLQRFLGVFAPKRPIATPVEPLRVVSVTEIEELVANQHFVIPPVDIPSNYHSEDRRGGVLVAGKNVTFTFASFTRKRQAYTLLRSIPEHAQAVMPEMGMTATSVYASRAYYPGAKRRTPVRKKSMDEPVRSEWV</sequence>
<accession>A0AAV2YK20</accession>
<feature type="region of interest" description="Disordered" evidence="1">
    <location>
        <begin position="21"/>
        <end position="81"/>
    </location>
</feature>
<keyword evidence="3" id="KW-1185">Reference proteome</keyword>